<name>A0AB38Z1R2_9VIRU</name>
<dbReference type="EMBL" id="OQ968291">
    <property type="protein sequence ID" value="WNO13940.1"/>
    <property type="molecule type" value="Genomic_RNA"/>
</dbReference>
<organism evidence="2">
    <name type="scientific">Panta errantivirus</name>
    <dbReference type="NCBI Taxonomy" id="3078412"/>
    <lineage>
        <taxon>Viruses</taxon>
        <taxon>Riboviria</taxon>
        <taxon>Pararnavirae</taxon>
        <taxon>Artverviricota</taxon>
        <taxon>Revtraviricetes</taxon>
        <taxon>Ortervirales</taxon>
        <taxon>Metaviridae</taxon>
        <taxon>Errantivirus</taxon>
    </lineage>
</organism>
<proteinExistence type="predicted"/>
<accession>A0AB38Z1R2</accession>
<evidence type="ECO:0000256" key="1">
    <source>
        <dbReference type="SAM" id="MobiDB-lite"/>
    </source>
</evidence>
<feature type="compositionally biased region" description="Polar residues" evidence="1">
    <location>
        <begin position="303"/>
        <end position="329"/>
    </location>
</feature>
<feature type="compositionally biased region" description="Polar residues" evidence="1">
    <location>
        <begin position="266"/>
        <end position="280"/>
    </location>
</feature>
<sequence>MIADRKNKRYQLFDSHRMSTPTGQPINTMDFEDFMRIGKVPDYVRDLPVFEGRASELMSWVMEVEKILHMYASLPRDSMLYHVVEGTIRRKIKGEAADVLNSNGVTGDWSSIKSTLLLYYKDKRELKTLDHELGGIRKRATESLSSYFSRVNDLLSAIVTQIYTDTKYAINAEAHVSFFKDKALDCFIRGLDSPLCFLLKNNNPPNLHAAYNYCLEYCNMNVRSAPFKGEIRINQVPKPRDLYAAPPPRPNYNQNSVPQRPPLPQKNPQQGNFMPPQQSQHRQDSHPHRQNNYPVPMEVDPSLRSNVLNYANRPHNNYGQHTPPSTQRRQTYAVDASMQYHSDHQDYPHHQDYSYPQDYSYHQAPGEYNLTEQPHLQNYPADAPLQYVQAAPPLNETELCNTNPTNHDNDEAHFLDWTARW</sequence>
<evidence type="ECO:0000313" key="2">
    <source>
        <dbReference type="EMBL" id="WNO13940.1"/>
    </source>
</evidence>
<feature type="region of interest" description="Disordered" evidence="1">
    <location>
        <begin position="238"/>
        <end position="329"/>
    </location>
</feature>
<reference evidence="2" key="1">
    <citation type="submission" date="2023-04" db="EMBL/GenBank/DDBJ databases">
        <title>Novel viruses in aedes, anopheles and culex mosquitoes from high pantanal, mato grosso state, Brazil 2019.</title>
        <authorList>
            <person name="Pavon J.A.R."/>
            <person name="Neves N.A.S."/>
            <person name="Pinho J.B."/>
            <person name="Patroca S."/>
            <person name="Cruz A.C.B."/>
            <person name="Medeiros D.B.A."/>
            <person name="Nunes M.R.T."/>
            <person name="Slhessarenko R.D."/>
        </authorList>
    </citation>
    <scope>NUCLEOTIDE SEQUENCE</scope>
    <source>
        <strain evidence="2">JARP23</strain>
    </source>
</reference>
<protein>
    <submittedName>
        <fullName evidence="2">Gag protein</fullName>
    </submittedName>
</protein>